<evidence type="ECO:0000313" key="13">
    <source>
        <dbReference type="EMBL" id="OGL43562.1"/>
    </source>
</evidence>
<dbReference type="GO" id="GO:0004609">
    <property type="term" value="F:phosphatidylserine decarboxylase activity"/>
    <property type="evidence" value="ECO:0007669"/>
    <property type="project" value="UniProtKB-UniRule"/>
</dbReference>
<keyword evidence="1 11" id="KW-1003">Cell membrane</keyword>
<feature type="modified residue" description="Pyruvic acid (Ser); by autocatalysis" evidence="11">
    <location>
        <position position="184"/>
    </location>
</feature>
<reference evidence="13 14" key="1">
    <citation type="journal article" date="2016" name="Nat. Commun.">
        <title>Thousands of microbial genomes shed light on interconnected biogeochemical processes in an aquifer system.</title>
        <authorList>
            <person name="Anantharaman K."/>
            <person name="Brown C.T."/>
            <person name="Hug L.A."/>
            <person name="Sharon I."/>
            <person name="Castelle C.J."/>
            <person name="Probst A.J."/>
            <person name="Thomas B.C."/>
            <person name="Singh A."/>
            <person name="Wilkins M.J."/>
            <person name="Karaoz U."/>
            <person name="Brodie E.L."/>
            <person name="Williams K.H."/>
            <person name="Hubbard S.S."/>
            <person name="Banfield J.F."/>
        </authorList>
    </citation>
    <scope>NUCLEOTIDE SEQUENCE [LARGE SCALE GENOMIC DNA]</scope>
</reference>
<comment type="subcellular location">
    <subcellularLocation>
        <location evidence="11">Cell membrane</location>
        <topology evidence="11">Peripheral membrane protein</topology>
    </subcellularLocation>
</comment>
<dbReference type="EMBL" id="MGDE01000220">
    <property type="protein sequence ID" value="OGL43562.1"/>
    <property type="molecule type" value="Genomic_DNA"/>
</dbReference>
<keyword evidence="6 11" id="KW-0865">Zymogen</keyword>
<feature type="chain" id="PRO_5023460373" description="Phosphatidylserine decarboxylase alpha chain" evidence="11">
    <location>
        <begin position="184"/>
        <end position="234"/>
    </location>
</feature>
<evidence type="ECO:0000256" key="8">
    <source>
        <dbReference type="ARBA" id="ARBA00023239"/>
    </source>
</evidence>
<keyword evidence="4 11" id="KW-0443">Lipid metabolism</keyword>
<dbReference type="InterPro" id="IPR003817">
    <property type="entry name" value="PS_Dcarbxylase"/>
</dbReference>
<evidence type="ECO:0000256" key="11">
    <source>
        <dbReference type="HAMAP-Rule" id="MF_00664"/>
    </source>
</evidence>
<evidence type="ECO:0000256" key="6">
    <source>
        <dbReference type="ARBA" id="ARBA00023145"/>
    </source>
</evidence>
<comment type="pathway">
    <text evidence="11">Phospholipid metabolism; phosphatidylethanolamine biosynthesis; phosphatidylethanolamine from CDP-diacylglycerol: step 2/2.</text>
</comment>
<feature type="transmembrane region" description="Helical" evidence="12">
    <location>
        <begin position="20"/>
        <end position="49"/>
    </location>
</feature>
<keyword evidence="12" id="KW-0812">Transmembrane</keyword>
<evidence type="ECO:0000313" key="14">
    <source>
        <dbReference type="Proteomes" id="UP000178797"/>
    </source>
</evidence>
<comment type="function">
    <text evidence="11">Catalyzes the formation of phosphatidylethanolamine (PtdEtn) from phosphatidylserine (PtdSer).</text>
</comment>
<keyword evidence="7 11" id="KW-0594">Phospholipid biosynthesis</keyword>
<accession>A0A1F7RPT0</accession>
<evidence type="ECO:0000256" key="7">
    <source>
        <dbReference type="ARBA" id="ARBA00023209"/>
    </source>
</evidence>
<keyword evidence="2 11" id="KW-0444">Lipid biosynthesis</keyword>
<evidence type="ECO:0000256" key="4">
    <source>
        <dbReference type="ARBA" id="ARBA00023098"/>
    </source>
</evidence>
<keyword evidence="10 11" id="KW-0670">Pyruvate</keyword>
<dbReference type="PANTHER" id="PTHR35809">
    <property type="entry name" value="ARCHAETIDYLSERINE DECARBOXYLASE PROENZYME-RELATED"/>
    <property type="match status" value="1"/>
</dbReference>
<dbReference type="NCBIfam" id="NF003685">
    <property type="entry name" value="PRK05305.2-5"/>
    <property type="match status" value="1"/>
</dbReference>
<keyword evidence="5 11" id="KW-0472">Membrane</keyword>
<dbReference type="NCBIfam" id="NF003678">
    <property type="entry name" value="PRK05305.1-2"/>
    <property type="match status" value="1"/>
</dbReference>
<organism evidence="13 14">
    <name type="scientific">Candidatus Schekmanbacteria bacterium RBG_16_38_10</name>
    <dbReference type="NCBI Taxonomy" id="1817879"/>
    <lineage>
        <taxon>Bacteria</taxon>
        <taxon>Candidatus Schekmaniibacteriota</taxon>
    </lineage>
</organism>
<comment type="similarity">
    <text evidence="11">Belongs to the phosphatidylserine decarboxylase family. PSD-A subfamily.</text>
</comment>
<dbReference type="Proteomes" id="UP000178797">
    <property type="component" value="Unassembled WGS sequence"/>
</dbReference>
<sequence length="234" mass="25818">MKLPLTEYAKKEIFVFTVIWLILLTVSILSFPVLSPIPLIGVIFTLYFFRDPIRSIPDDDTALLSPADGKVVEISDVPNNDILKCDALKVGIFLSIFNVHINRAPYSGNVESTNYKSGGFRNALSHKSSLDNESNTIVINNRERGVRIAVKQIAGAIARRIVSTCKINDYLTRGQKFGMIKFGSRTEIYIPKVLSAKLNIKLGDKVKAGESIIALLNHPAEKEEILIGGSKKCG</sequence>
<feature type="site" description="Cleavage (non-hydrolytic); by autocatalysis" evidence="11">
    <location>
        <begin position="183"/>
        <end position="184"/>
    </location>
</feature>
<evidence type="ECO:0000256" key="10">
    <source>
        <dbReference type="ARBA" id="ARBA00023317"/>
    </source>
</evidence>
<keyword evidence="9 11" id="KW-1208">Phospholipid metabolism</keyword>
<comment type="catalytic activity">
    <reaction evidence="11">
        <text>a 1,2-diacyl-sn-glycero-3-phospho-L-serine + H(+) = a 1,2-diacyl-sn-glycero-3-phosphoethanolamine + CO2</text>
        <dbReference type="Rhea" id="RHEA:20828"/>
        <dbReference type="ChEBI" id="CHEBI:15378"/>
        <dbReference type="ChEBI" id="CHEBI:16526"/>
        <dbReference type="ChEBI" id="CHEBI:57262"/>
        <dbReference type="ChEBI" id="CHEBI:64612"/>
        <dbReference type="EC" id="4.1.1.65"/>
    </reaction>
</comment>
<evidence type="ECO:0000256" key="2">
    <source>
        <dbReference type="ARBA" id="ARBA00022516"/>
    </source>
</evidence>
<comment type="subunit">
    <text evidence="11">Heterodimer of a large membrane-associated beta subunit and a small pyruvoyl-containing alpha subunit.</text>
</comment>
<gene>
    <name evidence="11" type="primary">psd</name>
    <name evidence="13" type="ORF">A2W05_10880</name>
</gene>
<dbReference type="GO" id="GO:0006646">
    <property type="term" value="P:phosphatidylethanolamine biosynthetic process"/>
    <property type="evidence" value="ECO:0007669"/>
    <property type="project" value="UniProtKB-UniRule"/>
</dbReference>
<evidence type="ECO:0000256" key="5">
    <source>
        <dbReference type="ARBA" id="ARBA00023136"/>
    </source>
</evidence>
<dbReference type="UniPathway" id="UPA00558">
    <property type="reaction ID" value="UER00616"/>
</dbReference>
<comment type="caution">
    <text evidence="13">The sequence shown here is derived from an EMBL/GenBank/DDBJ whole genome shotgun (WGS) entry which is preliminary data.</text>
</comment>
<dbReference type="GO" id="GO:0005886">
    <property type="term" value="C:plasma membrane"/>
    <property type="evidence" value="ECO:0007669"/>
    <property type="project" value="UniProtKB-SubCell"/>
</dbReference>
<dbReference type="AlphaFoldDB" id="A0A1F7RPT0"/>
<dbReference type="HAMAP" id="MF_00664">
    <property type="entry name" value="PS_decarb_PSD_A"/>
    <property type="match status" value="1"/>
</dbReference>
<evidence type="ECO:0000256" key="9">
    <source>
        <dbReference type="ARBA" id="ARBA00023264"/>
    </source>
</evidence>
<proteinExistence type="inferred from homology"/>
<protein>
    <recommendedName>
        <fullName evidence="11">Phosphatidylserine decarboxylase proenzyme</fullName>
        <ecNumber evidence="11">4.1.1.65</ecNumber>
    </recommendedName>
    <component>
        <recommendedName>
            <fullName evidence="11">Phosphatidylserine decarboxylase alpha chain</fullName>
        </recommendedName>
    </component>
    <component>
        <recommendedName>
            <fullName evidence="11">Phosphatidylserine decarboxylase beta chain</fullName>
        </recommendedName>
    </component>
</protein>
<comment type="cofactor">
    <cofactor evidence="11">
        <name>pyruvate</name>
        <dbReference type="ChEBI" id="CHEBI:15361"/>
    </cofactor>
    <text evidence="11">Binds 1 pyruvoyl group covalently per subunit.</text>
</comment>
<dbReference type="PANTHER" id="PTHR35809:SF1">
    <property type="entry name" value="ARCHAETIDYLSERINE DECARBOXYLASE PROENZYME-RELATED"/>
    <property type="match status" value="1"/>
</dbReference>
<keyword evidence="12" id="KW-1133">Transmembrane helix</keyword>
<name>A0A1F7RPT0_9BACT</name>
<dbReference type="Pfam" id="PF02666">
    <property type="entry name" value="PS_Dcarbxylase"/>
    <property type="match status" value="1"/>
</dbReference>
<dbReference type="EC" id="4.1.1.65" evidence="11"/>
<feature type="chain" id="PRO_5023460374" description="Phosphatidylserine decarboxylase beta chain" evidence="11">
    <location>
        <begin position="1"/>
        <end position="183"/>
    </location>
</feature>
<evidence type="ECO:0000256" key="1">
    <source>
        <dbReference type="ARBA" id="ARBA00022475"/>
    </source>
</evidence>
<keyword evidence="8 11" id="KW-0456">Lyase</keyword>
<evidence type="ECO:0000256" key="12">
    <source>
        <dbReference type="SAM" id="Phobius"/>
    </source>
</evidence>
<dbReference type="InterPro" id="IPR033175">
    <property type="entry name" value="PSD-A"/>
</dbReference>
<feature type="active site" description="Schiff-base intermediate with substrate; via pyruvic acid" evidence="11">
    <location>
        <position position="184"/>
    </location>
</feature>
<evidence type="ECO:0000256" key="3">
    <source>
        <dbReference type="ARBA" id="ARBA00022793"/>
    </source>
</evidence>
<keyword evidence="3 11" id="KW-0210">Decarboxylase</keyword>
<comment type="PTM">
    <text evidence="11">Is synthesized initially as an inactive proenzyme. Formation of the active enzyme involves a self-maturation process in which the active site pyruvoyl group is generated from an internal serine residue via an autocatalytic post-translational modification. Two non-identical subunits are generated from the proenzyme in this reaction, and the pyruvate is formed at the N-terminus of the alpha chain, which is derived from the carboxyl end of the proenzyme. The post-translation cleavage follows an unusual pathway, termed non-hydrolytic serinolysis, in which the side chain hydroxyl group of the serine supplies its oxygen atom to form the C-terminus of the beta chain, while the remainder of the serine residue undergoes an oxidative deamination to produce ammonia and the pyruvoyl prosthetic group on the alpha chain.</text>
</comment>